<protein>
    <submittedName>
        <fullName evidence="6">DNA-binding transcriptional regulator, MerR family</fullName>
    </submittedName>
</protein>
<proteinExistence type="predicted"/>
<accession>A0A1H8TE98</accession>
<evidence type="ECO:0000256" key="4">
    <source>
        <dbReference type="SAM" id="Coils"/>
    </source>
</evidence>
<dbReference type="GO" id="GO:0003677">
    <property type="term" value="F:DNA binding"/>
    <property type="evidence" value="ECO:0007669"/>
    <property type="project" value="UniProtKB-KW"/>
</dbReference>
<dbReference type="PANTHER" id="PTHR30204:SF92">
    <property type="entry name" value="HTH-TYPE TRANSCRIPTIONAL REGULATOR ZNTR"/>
    <property type="match status" value="1"/>
</dbReference>
<dbReference type="PRINTS" id="PR00040">
    <property type="entry name" value="HTHMERR"/>
</dbReference>
<dbReference type="Pfam" id="PF00376">
    <property type="entry name" value="MerR"/>
    <property type="match status" value="1"/>
</dbReference>
<dbReference type="AlphaFoldDB" id="A0A1H8TE98"/>
<evidence type="ECO:0000256" key="2">
    <source>
        <dbReference type="ARBA" id="ARBA00023125"/>
    </source>
</evidence>
<dbReference type="PANTHER" id="PTHR30204">
    <property type="entry name" value="REDOX-CYCLING DRUG-SENSING TRANSCRIPTIONAL ACTIVATOR SOXR"/>
    <property type="match status" value="1"/>
</dbReference>
<dbReference type="CDD" id="cd04785">
    <property type="entry name" value="HTH_CadR-PbrR-like"/>
    <property type="match status" value="1"/>
</dbReference>
<keyword evidence="4" id="KW-0175">Coiled coil</keyword>
<dbReference type="Pfam" id="PF09278">
    <property type="entry name" value="MerR-DNA-bind"/>
    <property type="match status" value="1"/>
</dbReference>
<dbReference type="RefSeq" id="WP_091643254.1">
    <property type="nucleotide sequence ID" value="NZ_FOEG01000004.1"/>
</dbReference>
<evidence type="ECO:0000259" key="5">
    <source>
        <dbReference type="PROSITE" id="PS50937"/>
    </source>
</evidence>
<dbReference type="InterPro" id="IPR015358">
    <property type="entry name" value="Tscrpt_reg_MerR_DNA-bd"/>
</dbReference>
<dbReference type="SMART" id="SM00422">
    <property type="entry name" value="HTH_MERR"/>
    <property type="match status" value="1"/>
</dbReference>
<evidence type="ECO:0000313" key="6">
    <source>
        <dbReference type="EMBL" id="SEO89201.1"/>
    </source>
</evidence>
<dbReference type="Gene3D" id="1.10.1660.10">
    <property type="match status" value="1"/>
</dbReference>
<keyword evidence="2 6" id="KW-0238">DNA-binding</keyword>
<dbReference type="PROSITE" id="PS50937">
    <property type="entry name" value="HTH_MERR_2"/>
    <property type="match status" value="1"/>
</dbReference>
<dbReference type="GO" id="GO:0003700">
    <property type="term" value="F:DNA-binding transcription factor activity"/>
    <property type="evidence" value="ECO:0007669"/>
    <property type="project" value="InterPro"/>
</dbReference>
<feature type="coiled-coil region" evidence="4">
    <location>
        <begin position="84"/>
        <end position="111"/>
    </location>
</feature>
<dbReference type="STRING" id="406100.SAMN04488052_104102"/>
<dbReference type="EMBL" id="FOEG01000004">
    <property type="protein sequence ID" value="SEO89201.1"/>
    <property type="molecule type" value="Genomic_DNA"/>
</dbReference>
<keyword evidence="7" id="KW-1185">Reference proteome</keyword>
<feature type="domain" description="HTH merR-type" evidence="5">
    <location>
        <begin position="3"/>
        <end position="72"/>
    </location>
</feature>
<dbReference type="Proteomes" id="UP000199657">
    <property type="component" value="Unassembled WGS sequence"/>
</dbReference>
<keyword evidence="1" id="KW-0805">Transcription regulation</keyword>
<organism evidence="6 7">
    <name type="scientific">Aquisalimonas asiatica</name>
    <dbReference type="NCBI Taxonomy" id="406100"/>
    <lineage>
        <taxon>Bacteria</taxon>
        <taxon>Pseudomonadati</taxon>
        <taxon>Pseudomonadota</taxon>
        <taxon>Gammaproteobacteria</taxon>
        <taxon>Chromatiales</taxon>
        <taxon>Ectothiorhodospiraceae</taxon>
        <taxon>Aquisalimonas</taxon>
    </lineage>
</organism>
<dbReference type="InterPro" id="IPR000551">
    <property type="entry name" value="MerR-type_HTH_dom"/>
</dbReference>
<dbReference type="OrthoDB" id="9808480at2"/>
<reference evidence="6 7" key="1">
    <citation type="submission" date="2016-10" db="EMBL/GenBank/DDBJ databases">
        <authorList>
            <person name="de Groot N.N."/>
        </authorList>
    </citation>
    <scope>NUCLEOTIDE SEQUENCE [LARGE SCALE GENOMIC DNA]</scope>
    <source>
        <strain evidence="6 7">CGMCC 1.6291</strain>
    </source>
</reference>
<dbReference type="InterPro" id="IPR009061">
    <property type="entry name" value="DNA-bd_dom_put_sf"/>
</dbReference>
<evidence type="ECO:0000313" key="7">
    <source>
        <dbReference type="Proteomes" id="UP000199657"/>
    </source>
</evidence>
<name>A0A1H8TE98_9GAMM</name>
<evidence type="ECO:0000256" key="3">
    <source>
        <dbReference type="ARBA" id="ARBA00023163"/>
    </source>
</evidence>
<keyword evidence="3" id="KW-0804">Transcription</keyword>
<sequence>MNGLLIGDVAAQSGCSRETIRHYEKLGLLAKPKRQANGYRCYPPDAVKRLRFIRHGRQLGLELATIQELLALSDYPEDDCTQINRIAEDHLHRVETQIARLQRLAAELRSVVRQCQGGRVAECRIVESLYHEA</sequence>
<dbReference type="InterPro" id="IPR047057">
    <property type="entry name" value="MerR_fam"/>
</dbReference>
<gene>
    <name evidence="6" type="ORF">SAMN04488052_104102</name>
</gene>
<dbReference type="PROSITE" id="PS00552">
    <property type="entry name" value="HTH_MERR_1"/>
    <property type="match status" value="1"/>
</dbReference>
<dbReference type="SUPFAM" id="SSF46955">
    <property type="entry name" value="Putative DNA-binding domain"/>
    <property type="match status" value="1"/>
</dbReference>
<evidence type="ECO:0000256" key="1">
    <source>
        <dbReference type="ARBA" id="ARBA00023015"/>
    </source>
</evidence>